<dbReference type="KEGG" id="amic:Ami3637_01795"/>
<organism evidence="1 2">
    <name type="scientific">Aminipila terrae</name>
    <dbReference type="NCBI Taxonomy" id="2697030"/>
    <lineage>
        <taxon>Bacteria</taxon>
        <taxon>Bacillati</taxon>
        <taxon>Bacillota</taxon>
        <taxon>Clostridia</taxon>
        <taxon>Peptostreptococcales</taxon>
        <taxon>Anaerovoracaceae</taxon>
        <taxon>Aminipila</taxon>
    </lineage>
</organism>
<accession>A0A6P1MI70</accession>
<dbReference type="Proteomes" id="UP000463883">
    <property type="component" value="Chromosome"/>
</dbReference>
<keyword evidence="2" id="KW-1185">Reference proteome</keyword>
<sequence length="95" mass="11176">MKTYDLWYTTCSEIAEYFRAYSKSDIICKDNRIIVNCEKEIDNYEISIGVVNALKKRCVLIKNSKVIEGTLKGDRYVFNLKLHNNDIYEIQTQNL</sequence>
<name>A0A6P1MI70_9FIRM</name>
<evidence type="ECO:0000313" key="2">
    <source>
        <dbReference type="Proteomes" id="UP000463883"/>
    </source>
</evidence>
<dbReference type="EMBL" id="CP047591">
    <property type="protein sequence ID" value="QHI71296.1"/>
    <property type="molecule type" value="Genomic_DNA"/>
</dbReference>
<dbReference type="AlphaFoldDB" id="A0A6P1MI70"/>
<evidence type="ECO:0000313" key="1">
    <source>
        <dbReference type="EMBL" id="QHI71296.1"/>
    </source>
</evidence>
<reference evidence="1 2" key="1">
    <citation type="submission" date="2020-01" db="EMBL/GenBank/DDBJ databases">
        <title>Genomic analysis of Aminipila sp. CBA3637.</title>
        <authorList>
            <person name="Kim Y.B."/>
            <person name="Roh S.W."/>
        </authorList>
    </citation>
    <scope>NUCLEOTIDE SEQUENCE [LARGE SCALE GENOMIC DNA]</scope>
    <source>
        <strain evidence="1 2">CBA3637</strain>
    </source>
</reference>
<dbReference type="RefSeq" id="WP_162361071.1">
    <property type="nucleotide sequence ID" value="NZ_CP047591.1"/>
</dbReference>
<protein>
    <submittedName>
        <fullName evidence="1">Uncharacterized protein</fullName>
    </submittedName>
</protein>
<gene>
    <name evidence="1" type="ORF">Ami3637_01795</name>
</gene>
<proteinExistence type="predicted"/>